<dbReference type="InterPro" id="IPR024002">
    <property type="entry name" value="For/NO2_transpt_CS"/>
</dbReference>
<evidence type="ECO:0000256" key="1">
    <source>
        <dbReference type="ARBA" id="ARBA00004141"/>
    </source>
</evidence>
<evidence type="ECO:0000256" key="7">
    <source>
        <dbReference type="SAM" id="Phobius"/>
    </source>
</evidence>
<dbReference type="PROSITE" id="PS01006">
    <property type="entry name" value="FORMATE_NITRITE_TP_2"/>
    <property type="match status" value="1"/>
</dbReference>
<dbReference type="PANTHER" id="PTHR30520">
    <property type="entry name" value="FORMATE TRANSPORTER-RELATED"/>
    <property type="match status" value="1"/>
</dbReference>
<proteinExistence type="inferred from homology"/>
<dbReference type="GO" id="GO:0005886">
    <property type="term" value="C:plasma membrane"/>
    <property type="evidence" value="ECO:0007669"/>
    <property type="project" value="TreeGrafter"/>
</dbReference>
<feature type="transmembrane region" description="Helical" evidence="7">
    <location>
        <begin position="31"/>
        <end position="52"/>
    </location>
</feature>
<dbReference type="GO" id="GO:0015707">
    <property type="term" value="P:nitrite transport"/>
    <property type="evidence" value="ECO:0007669"/>
    <property type="project" value="TreeGrafter"/>
</dbReference>
<keyword evidence="2 7" id="KW-0812">Transmembrane</keyword>
<protein>
    <submittedName>
        <fullName evidence="8">Formate/nitrite transporter</fullName>
    </submittedName>
</protein>
<feature type="region of interest" description="Disordered" evidence="6">
    <location>
        <begin position="273"/>
        <end position="293"/>
    </location>
</feature>
<keyword evidence="4 7" id="KW-0472">Membrane</keyword>
<dbReference type="Proteomes" id="UP000235786">
    <property type="component" value="Unassembled WGS sequence"/>
</dbReference>
<reference evidence="8 9" key="1">
    <citation type="submission" date="2016-04" db="EMBL/GenBank/DDBJ databases">
        <title>A degradative enzymes factory behind the ericoid mycorrhizal symbiosis.</title>
        <authorList>
            <consortium name="DOE Joint Genome Institute"/>
            <person name="Martino E."/>
            <person name="Morin E."/>
            <person name="Grelet G."/>
            <person name="Kuo A."/>
            <person name="Kohler A."/>
            <person name="Daghino S."/>
            <person name="Barry K."/>
            <person name="Choi C."/>
            <person name="Cichocki N."/>
            <person name="Clum A."/>
            <person name="Copeland A."/>
            <person name="Hainaut M."/>
            <person name="Haridas S."/>
            <person name="Labutti K."/>
            <person name="Lindquist E."/>
            <person name="Lipzen A."/>
            <person name="Khouja H.-R."/>
            <person name="Murat C."/>
            <person name="Ohm R."/>
            <person name="Olson A."/>
            <person name="Spatafora J."/>
            <person name="Veneault-Fourrey C."/>
            <person name="Henrissat B."/>
            <person name="Grigoriev I."/>
            <person name="Martin F."/>
            <person name="Perotto S."/>
        </authorList>
    </citation>
    <scope>NUCLEOTIDE SEQUENCE [LARGE SCALE GENOMIC DNA]</scope>
    <source>
        <strain evidence="8 9">F</strain>
    </source>
</reference>
<evidence type="ECO:0000256" key="6">
    <source>
        <dbReference type="SAM" id="MobiDB-lite"/>
    </source>
</evidence>
<feature type="transmembrane region" description="Helical" evidence="7">
    <location>
        <begin position="64"/>
        <end position="84"/>
    </location>
</feature>
<dbReference type="PANTHER" id="PTHR30520:SF6">
    <property type="entry name" value="FORMATE_NITRATE FAMILY TRANSPORTER (EUROFUNG)"/>
    <property type="match status" value="1"/>
</dbReference>
<keyword evidence="3 7" id="KW-1133">Transmembrane helix</keyword>
<evidence type="ECO:0000313" key="8">
    <source>
        <dbReference type="EMBL" id="PMD47041.1"/>
    </source>
</evidence>
<evidence type="ECO:0000256" key="4">
    <source>
        <dbReference type="ARBA" id="ARBA00023136"/>
    </source>
</evidence>
<dbReference type="GO" id="GO:0015513">
    <property type="term" value="F:high-affinity secondary active nitrite transmembrane transporter activity"/>
    <property type="evidence" value="ECO:0007669"/>
    <property type="project" value="TreeGrafter"/>
</dbReference>
<dbReference type="STRING" id="1149755.A0A2J6S8G1"/>
<dbReference type="OrthoDB" id="4829at2759"/>
<feature type="transmembrane region" description="Helical" evidence="7">
    <location>
        <begin position="166"/>
        <end position="183"/>
    </location>
</feature>
<evidence type="ECO:0000256" key="3">
    <source>
        <dbReference type="ARBA" id="ARBA00022989"/>
    </source>
</evidence>
<gene>
    <name evidence="8" type="ORF">L207DRAFT_550823</name>
</gene>
<dbReference type="InterPro" id="IPR023271">
    <property type="entry name" value="Aquaporin-like"/>
</dbReference>
<dbReference type="Gene3D" id="1.20.1080.10">
    <property type="entry name" value="Glycerol uptake facilitator protein"/>
    <property type="match status" value="1"/>
</dbReference>
<evidence type="ECO:0000313" key="9">
    <source>
        <dbReference type="Proteomes" id="UP000235786"/>
    </source>
</evidence>
<feature type="transmembrane region" description="Helical" evidence="7">
    <location>
        <begin position="243"/>
        <end position="262"/>
    </location>
</feature>
<sequence>MDKFNGHTAREIGMLCSHAGVAKAQEKWLEFAVKSLLGGAFAGMGGLFSLIVEGGAVGLRESNPSIALLLGSLVFSLGFVLIIITNTELATANMFVMTYTTLQRKTSLLTWARMLVLSYIYNACGCLFFAWFLAYWTDSMNTPAMKAYVVAQAEDRVQVANYWSTNFLRAVGCNWLVCLAYFLSTGAREYVSKIYAVSFPVWAFGVLGYQHSVANYFLIPIGMFHGTSFGVGEFIYKSIIPVTIGNIVGAGVFTALPFWILYGRDDTAFDTSHLPRDEEKNMNGGAVLEQTSS</sequence>
<evidence type="ECO:0000256" key="2">
    <source>
        <dbReference type="ARBA" id="ARBA00022692"/>
    </source>
</evidence>
<feature type="transmembrane region" description="Helical" evidence="7">
    <location>
        <begin position="190"/>
        <end position="210"/>
    </location>
</feature>
<dbReference type="AlphaFoldDB" id="A0A2J6S8G1"/>
<name>A0A2J6S8G1_HYAVF</name>
<accession>A0A2J6S8G1</accession>
<comment type="similarity">
    <text evidence="5">Belongs to the FNT transporter (TC 1.A.16) family.</text>
</comment>
<dbReference type="EMBL" id="KZ613938">
    <property type="protein sequence ID" value="PMD47041.1"/>
    <property type="molecule type" value="Genomic_DNA"/>
</dbReference>
<organism evidence="8 9">
    <name type="scientific">Hyaloscypha variabilis (strain UAMH 11265 / GT02V1 / F)</name>
    <name type="common">Meliniomyces variabilis</name>
    <dbReference type="NCBI Taxonomy" id="1149755"/>
    <lineage>
        <taxon>Eukaryota</taxon>
        <taxon>Fungi</taxon>
        <taxon>Dikarya</taxon>
        <taxon>Ascomycota</taxon>
        <taxon>Pezizomycotina</taxon>
        <taxon>Leotiomycetes</taxon>
        <taxon>Helotiales</taxon>
        <taxon>Hyaloscyphaceae</taxon>
        <taxon>Hyaloscypha</taxon>
        <taxon>Hyaloscypha variabilis</taxon>
    </lineage>
</organism>
<comment type="subcellular location">
    <subcellularLocation>
        <location evidence="1">Membrane</location>
        <topology evidence="1">Multi-pass membrane protein</topology>
    </subcellularLocation>
</comment>
<dbReference type="InterPro" id="IPR000292">
    <property type="entry name" value="For/NO2_transpt"/>
</dbReference>
<evidence type="ECO:0000256" key="5">
    <source>
        <dbReference type="ARBA" id="ARBA00049660"/>
    </source>
</evidence>
<dbReference type="Pfam" id="PF01226">
    <property type="entry name" value="Form_Nir_trans"/>
    <property type="match status" value="1"/>
</dbReference>
<feature type="transmembrane region" description="Helical" evidence="7">
    <location>
        <begin position="114"/>
        <end position="136"/>
    </location>
</feature>
<keyword evidence="9" id="KW-1185">Reference proteome</keyword>